<evidence type="ECO:0000259" key="5">
    <source>
        <dbReference type="PROSITE" id="PS51294"/>
    </source>
</evidence>
<dbReference type="NCBIfam" id="TIGR01557">
    <property type="entry name" value="myb_SHAQKYF"/>
    <property type="match status" value="1"/>
</dbReference>
<dbReference type="HOGENOM" id="CLU_080595_3_0_1"/>
<feature type="domain" description="HTH myb-type" evidence="5">
    <location>
        <begin position="34"/>
        <end position="87"/>
    </location>
</feature>
<dbReference type="InParanoid" id="K3WCZ7"/>
<keyword evidence="2" id="KW-0804">Transcription</keyword>
<dbReference type="InterPro" id="IPR001005">
    <property type="entry name" value="SANT/Myb"/>
</dbReference>
<dbReference type="Pfam" id="PF00249">
    <property type="entry name" value="Myb_DNA-binding"/>
    <property type="match status" value="1"/>
</dbReference>
<reference evidence="7" key="1">
    <citation type="journal article" date="2010" name="Genome Biol.">
        <title>Genome sequence of the necrotrophic plant pathogen Pythium ultimum reveals original pathogenicity mechanisms and effector repertoire.</title>
        <authorList>
            <person name="Levesque C.A."/>
            <person name="Brouwer H."/>
            <person name="Cano L."/>
            <person name="Hamilton J.P."/>
            <person name="Holt C."/>
            <person name="Huitema E."/>
            <person name="Raffaele S."/>
            <person name="Robideau G.P."/>
            <person name="Thines M."/>
            <person name="Win J."/>
            <person name="Zerillo M.M."/>
            <person name="Beakes G.W."/>
            <person name="Boore J.L."/>
            <person name="Busam D."/>
            <person name="Dumas B."/>
            <person name="Ferriera S."/>
            <person name="Fuerstenberg S.I."/>
            <person name="Gachon C.M."/>
            <person name="Gaulin E."/>
            <person name="Govers F."/>
            <person name="Grenville-Briggs L."/>
            <person name="Horner N."/>
            <person name="Hostetler J."/>
            <person name="Jiang R.H."/>
            <person name="Johnson J."/>
            <person name="Krajaejun T."/>
            <person name="Lin H."/>
            <person name="Meijer H.J."/>
            <person name="Moore B."/>
            <person name="Morris P."/>
            <person name="Phuntmart V."/>
            <person name="Puiu D."/>
            <person name="Shetty J."/>
            <person name="Stajich J.E."/>
            <person name="Tripathy S."/>
            <person name="Wawra S."/>
            <person name="van West P."/>
            <person name="Whitty B.R."/>
            <person name="Coutinho P.M."/>
            <person name="Henrissat B."/>
            <person name="Martin F."/>
            <person name="Thomas P.D."/>
            <person name="Tyler B.M."/>
            <person name="De Vries R.P."/>
            <person name="Kamoun S."/>
            <person name="Yandell M."/>
            <person name="Tisserat N."/>
            <person name="Buell C.R."/>
        </authorList>
    </citation>
    <scope>NUCLEOTIDE SEQUENCE</scope>
    <source>
        <strain evidence="7">DAOM:BR144</strain>
    </source>
</reference>
<dbReference type="VEuPathDB" id="FungiDB:PYU1_G002835"/>
<dbReference type="AlphaFoldDB" id="K3WCZ7"/>
<dbReference type="PANTHER" id="PTHR12802:SF155">
    <property type="entry name" value="DEUBIQUITINASE MYSM1"/>
    <property type="match status" value="1"/>
</dbReference>
<feature type="domain" description="Myb-like" evidence="4">
    <location>
        <begin position="32"/>
        <end position="83"/>
    </location>
</feature>
<evidence type="ECO:0000256" key="1">
    <source>
        <dbReference type="ARBA" id="ARBA00023015"/>
    </source>
</evidence>
<dbReference type="STRING" id="431595.K3WCZ7"/>
<evidence type="ECO:0000313" key="7">
    <source>
        <dbReference type="Proteomes" id="UP000019132"/>
    </source>
</evidence>
<keyword evidence="1" id="KW-0805">Transcription regulation</keyword>
<dbReference type="PANTHER" id="PTHR12802">
    <property type="entry name" value="SWI/SNF COMPLEX-RELATED"/>
    <property type="match status" value="1"/>
</dbReference>
<evidence type="ECO:0000313" key="6">
    <source>
        <dbReference type="EnsemblProtists" id="PYU1_T002838"/>
    </source>
</evidence>
<dbReference type="eggNOG" id="KOG0724">
    <property type="taxonomic scope" value="Eukaryota"/>
</dbReference>
<dbReference type="Proteomes" id="UP000019132">
    <property type="component" value="Unassembled WGS sequence"/>
</dbReference>
<reference evidence="6" key="3">
    <citation type="submission" date="2015-02" db="UniProtKB">
        <authorList>
            <consortium name="EnsemblProtists"/>
        </authorList>
    </citation>
    <scope>IDENTIFICATION</scope>
    <source>
        <strain evidence="6">DAOM BR144</strain>
    </source>
</reference>
<dbReference type="OMA" id="WTTDEHN"/>
<dbReference type="CDD" id="cd00167">
    <property type="entry name" value="SANT"/>
    <property type="match status" value="1"/>
</dbReference>
<dbReference type="EMBL" id="GL376628">
    <property type="status" value="NOT_ANNOTATED_CDS"/>
    <property type="molecule type" value="Genomic_DNA"/>
</dbReference>
<organism evidence="6 7">
    <name type="scientific">Globisporangium ultimum (strain ATCC 200006 / CBS 805.95 / DAOM BR144)</name>
    <name type="common">Pythium ultimum</name>
    <dbReference type="NCBI Taxonomy" id="431595"/>
    <lineage>
        <taxon>Eukaryota</taxon>
        <taxon>Sar</taxon>
        <taxon>Stramenopiles</taxon>
        <taxon>Oomycota</taxon>
        <taxon>Peronosporomycetes</taxon>
        <taxon>Pythiales</taxon>
        <taxon>Pythiaceae</taxon>
        <taxon>Globisporangium</taxon>
    </lineage>
</organism>
<protein>
    <submittedName>
        <fullName evidence="6">Uncharacterized protein</fullName>
    </submittedName>
</protein>
<dbReference type="PROSITE" id="PS50090">
    <property type="entry name" value="MYB_LIKE"/>
    <property type="match status" value="1"/>
</dbReference>
<dbReference type="InterPro" id="IPR006447">
    <property type="entry name" value="Myb_dom_plants"/>
</dbReference>
<name>K3WCZ7_GLOUD</name>
<keyword evidence="7" id="KW-1185">Reference proteome</keyword>
<evidence type="ECO:0000259" key="4">
    <source>
        <dbReference type="PROSITE" id="PS50090"/>
    </source>
</evidence>
<reference evidence="7" key="2">
    <citation type="submission" date="2010-04" db="EMBL/GenBank/DDBJ databases">
        <authorList>
            <person name="Buell R."/>
            <person name="Hamilton J."/>
            <person name="Hostetler J."/>
        </authorList>
    </citation>
    <scope>NUCLEOTIDE SEQUENCE [LARGE SCALE GENOMIC DNA]</scope>
    <source>
        <strain evidence="7">DAOM:BR144</strain>
    </source>
</reference>
<sequence length="172" mass="19850">MVITNKVSSQFFDENEQRLIRIAQEKQDLSVPTKRSGTPWTTDEHNRFLRALELYPSGPWKIVASYVGTRTTRQTMTHGQKYREKIARHKRSAEQFEALRRLHSSREEIQNHQVNEAAVSAAFSVDDELFPYTELDDLYDATLTSLLEAYEPLDLNTNDDELLAEDLAFALS</sequence>
<dbReference type="EnsemblProtists" id="PYU1_T002838">
    <property type="protein sequence ID" value="PYU1_T002838"/>
    <property type="gene ID" value="PYU1_G002835"/>
</dbReference>
<dbReference type="SUPFAM" id="SSF46689">
    <property type="entry name" value="Homeodomain-like"/>
    <property type="match status" value="1"/>
</dbReference>
<evidence type="ECO:0000256" key="2">
    <source>
        <dbReference type="ARBA" id="ARBA00023163"/>
    </source>
</evidence>
<accession>K3WCZ7</accession>
<dbReference type="Gene3D" id="1.10.10.60">
    <property type="entry name" value="Homeodomain-like"/>
    <property type="match status" value="1"/>
</dbReference>
<dbReference type="InterPro" id="IPR009057">
    <property type="entry name" value="Homeodomain-like_sf"/>
</dbReference>
<dbReference type="PROSITE" id="PS51294">
    <property type="entry name" value="HTH_MYB"/>
    <property type="match status" value="1"/>
</dbReference>
<dbReference type="GO" id="GO:0003677">
    <property type="term" value="F:DNA binding"/>
    <property type="evidence" value="ECO:0007669"/>
    <property type="project" value="InterPro"/>
</dbReference>
<dbReference type="SMART" id="SM00717">
    <property type="entry name" value="SANT"/>
    <property type="match status" value="1"/>
</dbReference>
<dbReference type="InterPro" id="IPR017930">
    <property type="entry name" value="Myb_dom"/>
</dbReference>
<keyword evidence="3" id="KW-0539">Nucleus</keyword>
<evidence type="ECO:0000256" key="3">
    <source>
        <dbReference type="ARBA" id="ARBA00023242"/>
    </source>
</evidence>
<proteinExistence type="predicted"/>